<dbReference type="EMBL" id="CAJGYM010000019">
    <property type="protein sequence ID" value="CAD6191093.1"/>
    <property type="molecule type" value="Genomic_DNA"/>
</dbReference>
<evidence type="ECO:0000313" key="2">
    <source>
        <dbReference type="EMBL" id="CAD6191093.1"/>
    </source>
</evidence>
<feature type="compositionally biased region" description="Polar residues" evidence="1">
    <location>
        <begin position="368"/>
        <end position="377"/>
    </location>
</feature>
<organism evidence="2 3">
    <name type="scientific">Caenorhabditis auriculariae</name>
    <dbReference type="NCBI Taxonomy" id="2777116"/>
    <lineage>
        <taxon>Eukaryota</taxon>
        <taxon>Metazoa</taxon>
        <taxon>Ecdysozoa</taxon>
        <taxon>Nematoda</taxon>
        <taxon>Chromadorea</taxon>
        <taxon>Rhabditida</taxon>
        <taxon>Rhabditina</taxon>
        <taxon>Rhabditomorpha</taxon>
        <taxon>Rhabditoidea</taxon>
        <taxon>Rhabditidae</taxon>
        <taxon>Peloderinae</taxon>
        <taxon>Caenorhabditis</taxon>
    </lineage>
</organism>
<feature type="region of interest" description="Disordered" evidence="1">
    <location>
        <begin position="319"/>
        <end position="377"/>
    </location>
</feature>
<gene>
    <name evidence="2" type="ORF">CAUJ_LOCUS7012</name>
</gene>
<comment type="caution">
    <text evidence="2">The sequence shown here is derived from an EMBL/GenBank/DDBJ whole genome shotgun (WGS) entry which is preliminary data.</text>
</comment>
<protein>
    <submittedName>
        <fullName evidence="2">Uncharacterized protein</fullName>
    </submittedName>
</protein>
<proteinExistence type="predicted"/>
<evidence type="ECO:0000313" key="3">
    <source>
        <dbReference type="Proteomes" id="UP000835052"/>
    </source>
</evidence>
<reference evidence="2" key="1">
    <citation type="submission" date="2020-10" db="EMBL/GenBank/DDBJ databases">
        <authorList>
            <person name="Kikuchi T."/>
        </authorList>
    </citation>
    <scope>NUCLEOTIDE SEQUENCE</scope>
    <source>
        <strain evidence="2">NKZ352</strain>
    </source>
</reference>
<dbReference type="AlphaFoldDB" id="A0A8S1H6W0"/>
<keyword evidence="3" id="KW-1185">Reference proteome</keyword>
<sequence>MDQMISGWKGVVEVAPNLWEDEITVKEEIIEDPDPAVQACRDQSEFYRLEKFLIAQFVIFAASRNFWRRSVPYGIDHLICLQIALDGMTEGLKKAALRHFLERCELNIKPMYDEYMALGRKLWPSSPVKLYQQIPSTPTARKNVIGSRPASTSAPVQQCNVLGVPFTRSITPSFPTSSDMIVDVDSGYDENMPQASPASNFFSASKYNIFGNSKVESITPESQKTSQMIGEADSGCDENMTQYNSASTFVSAPQFNTFGSLSDKTAVTDHLNNVRILECSFRNMSAPTANSEYKKKTKVRFEENVEVIPSVKKYRNKGARLNSRKTSETAAITKPRLAKKAKAPPKKEKSTQKTKLPPKTFGRGILRNASSAPNNQF</sequence>
<dbReference type="Proteomes" id="UP000835052">
    <property type="component" value="Unassembled WGS sequence"/>
</dbReference>
<accession>A0A8S1H6W0</accession>
<name>A0A8S1H6W0_9PELO</name>
<evidence type="ECO:0000256" key="1">
    <source>
        <dbReference type="SAM" id="MobiDB-lite"/>
    </source>
</evidence>